<dbReference type="Proteomes" id="UP000266178">
    <property type="component" value="Unassembled WGS sequence"/>
</dbReference>
<dbReference type="AlphaFoldDB" id="A0A399FDB9"/>
<sequence>METTALRAQIQQLLRGGNAHVPFAQAVEGFPLERVNQRPQGLPYSAWDLLEHLRIAQRDILDFMVNPHYKEPHWPQDYWPSRPGDAQTWQASVHSFEGDLERIIHLALDPQIQLDAAIPHGQGQTYLREFLLAADHNAYHIGQLVLLRRLLGAWG</sequence>
<evidence type="ECO:0000259" key="1">
    <source>
        <dbReference type="Pfam" id="PF12867"/>
    </source>
</evidence>
<name>A0A399FDB9_9DEIN</name>
<dbReference type="RefSeq" id="WP_119356620.1">
    <property type="nucleotide sequence ID" value="NZ_BJXM01000003.1"/>
</dbReference>
<organism evidence="2 3">
    <name type="scientific">Meiothermus granaticius NBRC 107808</name>
    <dbReference type="NCBI Taxonomy" id="1227551"/>
    <lineage>
        <taxon>Bacteria</taxon>
        <taxon>Thermotogati</taxon>
        <taxon>Deinococcota</taxon>
        <taxon>Deinococci</taxon>
        <taxon>Thermales</taxon>
        <taxon>Thermaceae</taxon>
        <taxon>Meiothermus</taxon>
    </lineage>
</organism>
<dbReference type="InterPro" id="IPR024775">
    <property type="entry name" value="DinB-like"/>
</dbReference>
<gene>
    <name evidence="2" type="ORF">Mgrana_01116</name>
</gene>
<dbReference type="SUPFAM" id="SSF109854">
    <property type="entry name" value="DinB/YfiT-like putative metalloenzymes"/>
    <property type="match status" value="1"/>
</dbReference>
<evidence type="ECO:0000313" key="3">
    <source>
        <dbReference type="Proteomes" id="UP000266178"/>
    </source>
</evidence>
<reference evidence="2 3" key="1">
    <citation type="submission" date="2018-08" db="EMBL/GenBank/DDBJ databases">
        <title>Meiothermus granaticius genome AF-68 sequencing project.</title>
        <authorList>
            <person name="Da Costa M.S."/>
            <person name="Albuquerque L."/>
            <person name="Raposo P."/>
            <person name="Froufe H.J.C."/>
            <person name="Barroso C.S."/>
            <person name="Egas C."/>
        </authorList>
    </citation>
    <scope>NUCLEOTIDE SEQUENCE [LARGE SCALE GENOMIC DNA]</scope>
    <source>
        <strain evidence="2 3">AF-68</strain>
    </source>
</reference>
<comment type="caution">
    <text evidence="2">The sequence shown here is derived from an EMBL/GenBank/DDBJ whole genome shotgun (WGS) entry which is preliminary data.</text>
</comment>
<dbReference type="Gene3D" id="1.20.120.450">
    <property type="entry name" value="dinb family like domain"/>
    <property type="match status" value="1"/>
</dbReference>
<dbReference type="OrthoDB" id="9798830at2"/>
<dbReference type="InterPro" id="IPR034660">
    <property type="entry name" value="DinB/YfiT-like"/>
</dbReference>
<evidence type="ECO:0000313" key="2">
    <source>
        <dbReference type="EMBL" id="RIH92992.1"/>
    </source>
</evidence>
<feature type="domain" description="DinB-like" evidence="1">
    <location>
        <begin position="23"/>
        <end position="144"/>
    </location>
</feature>
<accession>A0A399FDB9</accession>
<proteinExistence type="predicted"/>
<dbReference type="EMBL" id="QWLB01000011">
    <property type="protein sequence ID" value="RIH92992.1"/>
    <property type="molecule type" value="Genomic_DNA"/>
</dbReference>
<dbReference type="Pfam" id="PF12867">
    <property type="entry name" value="DinB_2"/>
    <property type="match status" value="1"/>
</dbReference>
<protein>
    <submittedName>
        <fullName evidence="2">DinB superfamily protein</fullName>
    </submittedName>
</protein>
<keyword evidence="3" id="KW-1185">Reference proteome</keyword>